<dbReference type="STRING" id="1437874.CSPHI_10310"/>
<accession>A0A1L7CZV4</accession>
<dbReference type="Gene3D" id="3.40.50.720">
    <property type="entry name" value="NAD(P)-binding Rossmann-like Domain"/>
    <property type="match status" value="1"/>
</dbReference>
<keyword evidence="4" id="KW-1185">Reference proteome</keyword>
<evidence type="ECO:0000313" key="3">
    <source>
        <dbReference type="EMBL" id="APT91323.1"/>
    </source>
</evidence>
<reference evidence="3 4" key="1">
    <citation type="submission" date="2014-08" db="EMBL/GenBank/DDBJ databases">
        <title>Complete genome sequence of Corynebacterium sphenisci CECT 5990(T) (=DSM 44792(T)), isolated from healthy wild penguins.</title>
        <authorList>
            <person name="Ruckert C."/>
            <person name="Albersmeier A."/>
            <person name="Winkler A."/>
            <person name="Kalinowski J."/>
        </authorList>
    </citation>
    <scope>NUCLEOTIDE SEQUENCE [LARGE SCALE GENOMIC DNA]</scope>
    <source>
        <strain evidence="3 4">DSM 44792</strain>
    </source>
</reference>
<dbReference type="KEGG" id="csph:CSPHI_10310"/>
<evidence type="ECO:0000259" key="2">
    <source>
        <dbReference type="PROSITE" id="PS51202"/>
    </source>
</evidence>
<dbReference type="AlphaFoldDB" id="A0A1L7CZV4"/>
<dbReference type="GO" id="GO:0006813">
    <property type="term" value="P:potassium ion transport"/>
    <property type="evidence" value="ECO:0007669"/>
    <property type="project" value="InterPro"/>
</dbReference>
<gene>
    <name evidence="3" type="ORF">CSPHI_10310</name>
</gene>
<dbReference type="PROSITE" id="PS51201">
    <property type="entry name" value="RCK_N"/>
    <property type="match status" value="1"/>
</dbReference>
<sequence length="219" mass="22973">MARNRRQSHVVILGLGRFGQALGEELMAGGVEVLGVDASERRVQQLSDTFDHIVHADTTMPSVLRQLGVHEAQRVVIAIGADLESSLLTASAVVDFGVPSIWAKADSIAHGKILGQIGCHHVIRPEADTGRRVAHLIGGGVQEYVEFDPDFAVAKIAPPVSVLGREIAEINAGAVVRILAVRPRGGAFRPALPADRLAAGDLVLAAGPVAEVEAFAARG</sequence>
<evidence type="ECO:0000313" key="4">
    <source>
        <dbReference type="Proteomes" id="UP000185469"/>
    </source>
</evidence>
<dbReference type="Gene3D" id="3.30.70.1450">
    <property type="entry name" value="Regulator of K+ conductance, C-terminal domain"/>
    <property type="match status" value="1"/>
</dbReference>
<dbReference type="InterPro" id="IPR003148">
    <property type="entry name" value="RCK_N"/>
</dbReference>
<dbReference type="GO" id="GO:0008324">
    <property type="term" value="F:monoatomic cation transmembrane transporter activity"/>
    <property type="evidence" value="ECO:0007669"/>
    <property type="project" value="InterPro"/>
</dbReference>
<dbReference type="PANTHER" id="PTHR43833:SF7">
    <property type="entry name" value="KTR SYSTEM POTASSIUM UPTAKE PROTEIN C"/>
    <property type="match status" value="1"/>
</dbReference>
<organism evidence="3 4">
    <name type="scientific">Corynebacterium sphenisci DSM 44792</name>
    <dbReference type="NCBI Taxonomy" id="1437874"/>
    <lineage>
        <taxon>Bacteria</taxon>
        <taxon>Bacillati</taxon>
        <taxon>Actinomycetota</taxon>
        <taxon>Actinomycetes</taxon>
        <taxon>Mycobacteriales</taxon>
        <taxon>Corynebacteriaceae</taxon>
        <taxon>Corynebacterium</taxon>
    </lineage>
</organism>
<evidence type="ECO:0000259" key="1">
    <source>
        <dbReference type="PROSITE" id="PS51201"/>
    </source>
</evidence>
<feature type="domain" description="RCK C-terminal" evidence="2">
    <location>
        <begin position="139"/>
        <end position="219"/>
    </location>
</feature>
<proteinExistence type="predicted"/>
<dbReference type="Proteomes" id="UP000185469">
    <property type="component" value="Chromosome"/>
</dbReference>
<dbReference type="InterPro" id="IPR006037">
    <property type="entry name" value="RCK_C"/>
</dbReference>
<dbReference type="OrthoDB" id="9776294at2"/>
<dbReference type="SUPFAM" id="SSF51735">
    <property type="entry name" value="NAD(P)-binding Rossmann-fold domains"/>
    <property type="match status" value="1"/>
</dbReference>
<dbReference type="PANTHER" id="PTHR43833">
    <property type="entry name" value="POTASSIUM CHANNEL PROTEIN 2-RELATED-RELATED"/>
    <property type="match status" value="1"/>
</dbReference>
<name>A0A1L7CZV4_9CORY</name>
<dbReference type="EMBL" id="CP009248">
    <property type="protein sequence ID" value="APT91323.1"/>
    <property type="molecule type" value="Genomic_DNA"/>
</dbReference>
<protein>
    <submittedName>
        <fullName evidence="3">Potassium transporter</fullName>
    </submittedName>
</protein>
<dbReference type="InterPro" id="IPR036721">
    <property type="entry name" value="RCK_C_sf"/>
</dbReference>
<dbReference type="RefSeq" id="WP_075692966.1">
    <property type="nucleotide sequence ID" value="NZ_CP009248.1"/>
</dbReference>
<dbReference type="Pfam" id="PF02254">
    <property type="entry name" value="TrkA_N"/>
    <property type="match status" value="1"/>
</dbReference>
<dbReference type="InterPro" id="IPR036291">
    <property type="entry name" value="NAD(P)-bd_dom_sf"/>
</dbReference>
<dbReference type="PROSITE" id="PS51202">
    <property type="entry name" value="RCK_C"/>
    <property type="match status" value="1"/>
</dbReference>
<dbReference type="SUPFAM" id="SSF116726">
    <property type="entry name" value="TrkA C-terminal domain-like"/>
    <property type="match status" value="1"/>
</dbReference>
<dbReference type="InterPro" id="IPR050721">
    <property type="entry name" value="Trk_Ktr_HKT_K-transport"/>
</dbReference>
<feature type="domain" description="RCK N-terminal" evidence="1">
    <location>
        <begin position="7"/>
        <end position="123"/>
    </location>
</feature>